<name>A0A0E0CKI1_9ORYZ</name>
<sequence length="96" mass="9510">MAAASSSGDADAGDRLKGSATSGVTGLRAAADEVATAAATRRRAGVAANDPRPISAPPSPFSTCLGKPAGGARRERRRSGGQQWATGDAAAATTWE</sequence>
<evidence type="ECO:0000256" key="1">
    <source>
        <dbReference type="SAM" id="MobiDB-lite"/>
    </source>
</evidence>
<feature type="compositionally biased region" description="Low complexity" evidence="1">
    <location>
        <begin position="1"/>
        <end position="10"/>
    </location>
</feature>
<feature type="region of interest" description="Disordered" evidence="1">
    <location>
        <begin position="1"/>
        <end position="96"/>
    </location>
</feature>
<reference evidence="2" key="1">
    <citation type="submission" date="2015-04" db="UniProtKB">
        <authorList>
            <consortium name="EnsemblPlants"/>
        </authorList>
    </citation>
    <scope>IDENTIFICATION</scope>
</reference>
<dbReference type="Proteomes" id="UP000008021">
    <property type="component" value="Chromosome 2"/>
</dbReference>
<evidence type="ECO:0000313" key="2">
    <source>
        <dbReference type="EnsemblPlants" id="OMERI02G16510.1"/>
    </source>
</evidence>
<feature type="compositionally biased region" description="Low complexity" evidence="1">
    <location>
        <begin position="28"/>
        <end position="39"/>
    </location>
</feature>
<evidence type="ECO:0000313" key="3">
    <source>
        <dbReference type="Proteomes" id="UP000008021"/>
    </source>
</evidence>
<dbReference type="EnsemblPlants" id="OMERI02G16510.1">
    <property type="protein sequence ID" value="OMERI02G16510.1"/>
    <property type="gene ID" value="OMERI02G16510"/>
</dbReference>
<proteinExistence type="predicted"/>
<dbReference type="Gramene" id="OMERI02G16510.1">
    <property type="protein sequence ID" value="OMERI02G16510.1"/>
    <property type="gene ID" value="OMERI02G16510"/>
</dbReference>
<feature type="compositionally biased region" description="Low complexity" evidence="1">
    <location>
        <begin position="80"/>
        <end position="96"/>
    </location>
</feature>
<accession>A0A0E0CKI1</accession>
<organism evidence="2">
    <name type="scientific">Oryza meridionalis</name>
    <dbReference type="NCBI Taxonomy" id="40149"/>
    <lineage>
        <taxon>Eukaryota</taxon>
        <taxon>Viridiplantae</taxon>
        <taxon>Streptophyta</taxon>
        <taxon>Embryophyta</taxon>
        <taxon>Tracheophyta</taxon>
        <taxon>Spermatophyta</taxon>
        <taxon>Magnoliopsida</taxon>
        <taxon>Liliopsida</taxon>
        <taxon>Poales</taxon>
        <taxon>Poaceae</taxon>
        <taxon>BOP clade</taxon>
        <taxon>Oryzoideae</taxon>
        <taxon>Oryzeae</taxon>
        <taxon>Oryzinae</taxon>
        <taxon>Oryza</taxon>
    </lineage>
</organism>
<reference evidence="2" key="2">
    <citation type="submission" date="2018-05" db="EMBL/GenBank/DDBJ databases">
        <title>OmerRS3 (Oryza meridionalis Reference Sequence Version 3).</title>
        <authorList>
            <person name="Zhang J."/>
            <person name="Kudrna D."/>
            <person name="Lee S."/>
            <person name="Talag J."/>
            <person name="Welchert J."/>
            <person name="Wing R.A."/>
        </authorList>
    </citation>
    <scope>NUCLEOTIDE SEQUENCE [LARGE SCALE GENOMIC DNA]</scope>
    <source>
        <strain evidence="2">cv. OR44</strain>
    </source>
</reference>
<protein>
    <submittedName>
        <fullName evidence="2">Uncharacterized protein</fullName>
    </submittedName>
</protein>
<dbReference type="HOGENOM" id="CLU_2363270_0_0_1"/>
<dbReference type="AlphaFoldDB" id="A0A0E0CKI1"/>
<keyword evidence="3" id="KW-1185">Reference proteome</keyword>